<keyword evidence="4" id="KW-1185">Reference proteome</keyword>
<organism evidence="3 4">
    <name type="scientific">Thermomonospora cellulosilytica</name>
    <dbReference type="NCBI Taxonomy" id="1411118"/>
    <lineage>
        <taxon>Bacteria</taxon>
        <taxon>Bacillati</taxon>
        <taxon>Actinomycetota</taxon>
        <taxon>Actinomycetes</taxon>
        <taxon>Streptosporangiales</taxon>
        <taxon>Thermomonosporaceae</taxon>
        <taxon>Thermomonospora</taxon>
    </lineage>
</organism>
<feature type="domain" description="DUF6493" evidence="1">
    <location>
        <begin position="200"/>
        <end position="310"/>
    </location>
</feature>
<evidence type="ECO:0000313" key="4">
    <source>
        <dbReference type="Proteomes" id="UP000539313"/>
    </source>
</evidence>
<sequence length="887" mass="96746">MEYWEKLSHAVKTGTWDQVAQVVRKMDGGERHAAARRLPKLLKEMRDENEFRWLDQQRSLALLVAGAGTVGGAAGAATWVCRADLRTWVHDDEAARIARTIAELSADRGPEWRADFVRRVVERMERRTDAQAPLWHIVDRLARDAGEEPPDGNAYVLGWLEQGPDPKRLGNDPFLDVLVPRLFEVDGVGERLQWECSAHPRVTTWRSTLLRLTAEGRIERETLLDGCLRRLLRGGRDNALRWFVHLHDLLEPTPAEAEPRLRDHLRLLPTAPGPVAEMAMRQVRRIDENGRLDEASFAEAVDALLFRPEKKLVRAALVWLNTTARTHDRVDATLRAVTALFTHDDLDLRERAVKAAVRHAARASGEARRAVRDAATELPADLRALVAGACGPVEAPAAEPPPVSGPPPFVPAPRPVPIGSPAELAEELSACLRHRDPALPVVERLMAALVEHVHRDADTTREVLTRLVPERLPWVRPHHPIRFSDDPLDWLATGLQMALYPSHRPADPTVAARYSLREGRAPSGPSPLRRFAIWRMLVAAHSVGLAPTLLATPTEASGHIDPGTLVARMELLEEAGAEPAEPDLAQALLRLPRDTGADVITRAERLVSPAGKALAERLAAGAYADPVVTCRGHVLDDRFNQYRPDPRFFFLARVRPQEETGHPLTDWMLRLPAAGDDWEHVPPVSFGNGDIAWWPSLLPSHREVAAAHMQFHLQEWTDESSAGQGAALLGLAEAHGPTGPATAAALAYGLGCADRAERSGAVDALLAFSGQGALPAADLGVVIGAAGAADRLKLNRVVQALTDAVHAGAYTDVWTVIHAALPALLPEPGERAPVGLPDLIALGTQTAEITGLRTPLPELASVAGRGGSSRLVREAARLHRHLTGEGR</sequence>
<dbReference type="AlphaFoldDB" id="A0A7W3MZD6"/>
<dbReference type="Pfam" id="PF20103">
    <property type="entry name" value="DUF6493"/>
    <property type="match status" value="1"/>
</dbReference>
<evidence type="ECO:0000259" key="2">
    <source>
        <dbReference type="Pfam" id="PF25148"/>
    </source>
</evidence>
<dbReference type="InterPro" id="IPR045472">
    <property type="entry name" value="DUF6493"/>
</dbReference>
<dbReference type="InterPro" id="IPR056726">
    <property type="entry name" value="DUF7824"/>
</dbReference>
<comment type="caution">
    <text evidence="3">The sequence shown here is derived from an EMBL/GenBank/DDBJ whole genome shotgun (WGS) entry which is preliminary data.</text>
</comment>
<gene>
    <name evidence="3" type="ORF">HNR21_003573</name>
</gene>
<protein>
    <recommendedName>
        <fullName evidence="5">Secreted protein</fullName>
    </recommendedName>
</protein>
<dbReference type="Proteomes" id="UP000539313">
    <property type="component" value="Unassembled WGS sequence"/>
</dbReference>
<name>A0A7W3MZD6_9ACTN</name>
<accession>A0A7W3MZD6</accession>
<evidence type="ECO:0000259" key="1">
    <source>
        <dbReference type="Pfam" id="PF20103"/>
    </source>
</evidence>
<proteinExistence type="predicted"/>
<feature type="domain" description="DUF7824" evidence="2">
    <location>
        <begin position="549"/>
        <end position="607"/>
    </location>
</feature>
<dbReference type="EMBL" id="JACJII010000001">
    <property type="protein sequence ID" value="MBA9004691.1"/>
    <property type="molecule type" value="Genomic_DNA"/>
</dbReference>
<dbReference type="Pfam" id="PF25148">
    <property type="entry name" value="DUF7824"/>
    <property type="match status" value="1"/>
</dbReference>
<evidence type="ECO:0000313" key="3">
    <source>
        <dbReference type="EMBL" id="MBA9004691.1"/>
    </source>
</evidence>
<dbReference type="RefSeq" id="WP_182706067.1">
    <property type="nucleotide sequence ID" value="NZ_JACJII010000001.1"/>
</dbReference>
<reference evidence="3 4" key="1">
    <citation type="submission" date="2020-08" db="EMBL/GenBank/DDBJ databases">
        <title>Sequencing the genomes of 1000 actinobacteria strains.</title>
        <authorList>
            <person name="Klenk H.-P."/>
        </authorList>
    </citation>
    <scope>NUCLEOTIDE SEQUENCE [LARGE SCALE GENOMIC DNA]</scope>
    <source>
        <strain evidence="3 4">DSM 45823</strain>
    </source>
</reference>
<evidence type="ECO:0008006" key="5">
    <source>
        <dbReference type="Google" id="ProtNLM"/>
    </source>
</evidence>